<evidence type="ECO:0000256" key="5">
    <source>
        <dbReference type="ARBA" id="ARBA00023242"/>
    </source>
</evidence>
<proteinExistence type="inferred from homology"/>
<evidence type="ECO:0000256" key="6">
    <source>
        <dbReference type="SAM" id="MobiDB-lite"/>
    </source>
</evidence>
<evidence type="ECO:0000256" key="2">
    <source>
        <dbReference type="ARBA" id="ARBA00004210"/>
    </source>
</evidence>
<comment type="caution">
    <text evidence="7">The sequence shown here is derived from an EMBL/GenBank/DDBJ whole genome shotgun (WGS) entry which is preliminary data.</text>
</comment>
<accession>A0A6G0ZGV1</accession>
<evidence type="ECO:0000313" key="7">
    <source>
        <dbReference type="EMBL" id="KAF0770069.1"/>
    </source>
</evidence>
<evidence type="ECO:0000313" key="8">
    <source>
        <dbReference type="Proteomes" id="UP000478052"/>
    </source>
</evidence>
<keyword evidence="5" id="KW-0539">Nucleus</keyword>
<protein>
    <submittedName>
        <fullName evidence="7">Uncharacterized protein</fullName>
    </submittedName>
</protein>
<gene>
    <name evidence="7" type="ORF">FWK35_00003326</name>
</gene>
<dbReference type="AlphaFoldDB" id="A0A6G0ZGV1"/>
<comment type="similarity">
    <text evidence="3">Belongs to the MCRIP family.</text>
</comment>
<dbReference type="EMBL" id="VUJU01000489">
    <property type="protein sequence ID" value="KAF0770069.1"/>
    <property type="molecule type" value="Genomic_DNA"/>
</dbReference>
<evidence type="ECO:0000256" key="3">
    <source>
        <dbReference type="ARBA" id="ARBA00010821"/>
    </source>
</evidence>
<dbReference type="OrthoDB" id="9983138at2759"/>
<keyword evidence="8" id="KW-1185">Reference proteome</keyword>
<feature type="region of interest" description="Disordered" evidence="6">
    <location>
        <begin position="36"/>
        <end position="58"/>
    </location>
</feature>
<dbReference type="InterPro" id="IPR029428">
    <property type="entry name" value="MCRIP"/>
</dbReference>
<evidence type="ECO:0000256" key="4">
    <source>
        <dbReference type="ARBA" id="ARBA00022490"/>
    </source>
</evidence>
<dbReference type="Pfam" id="PF14799">
    <property type="entry name" value="FAM195"/>
    <property type="match status" value="1"/>
</dbReference>
<dbReference type="Proteomes" id="UP000478052">
    <property type="component" value="Unassembled WGS sequence"/>
</dbReference>
<dbReference type="GO" id="GO:0005634">
    <property type="term" value="C:nucleus"/>
    <property type="evidence" value="ECO:0007669"/>
    <property type="project" value="UniProtKB-SubCell"/>
</dbReference>
<organism evidence="7 8">
    <name type="scientific">Aphis craccivora</name>
    <name type="common">Cowpea aphid</name>
    <dbReference type="NCBI Taxonomy" id="307492"/>
    <lineage>
        <taxon>Eukaryota</taxon>
        <taxon>Metazoa</taxon>
        <taxon>Ecdysozoa</taxon>
        <taxon>Arthropoda</taxon>
        <taxon>Hexapoda</taxon>
        <taxon>Insecta</taxon>
        <taxon>Pterygota</taxon>
        <taxon>Neoptera</taxon>
        <taxon>Paraneoptera</taxon>
        <taxon>Hemiptera</taxon>
        <taxon>Sternorrhyncha</taxon>
        <taxon>Aphidomorpha</taxon>
        <taxon>Aphidoidea</taxon>
        <taxon>Aphididae</taxon>
        <taxon>Aphidini</taxon>
        <taxon>Aphis</taxon>
        <taxon>Aphis</taxon>
    </lineage>
</organism>
<dbReference type="GO" id="GO:0010494">
    <property type="term" value="C:cytoplasmic stress granule"/>
    <property type="evidence" value="ECO:0007669"/>
    <property type="project" value="UniProtKB-SubCell"/>
</dbReference>
<reference evidence="7 8" key="1">
    <citation type="submission" date="2019-08" db="EMBL/GenBank/DDBJ databases">
        <title>Whole genome of Aphis craccivora.</title>
        <authorList>
            <person name="Voronova N.V."/>
            <person name="Shulinski R.S."/>
            <person name="Bandarenka Y.V."/>
            <person name="Zhorov D.G."/>
            <person name="Warner D."/>
        </authorList>
    </citation>
    <scope>NUCLEOTIDE SEQUENCE [LARGE SCALE GENOMIC DNA]</scope>
    <source>
        <strain evidence="7">180601</strain>
        <tissue evidence="7">Whole Body</tissue>
    </source>
</reference>
<comment type="subcellular location">
    <subcellularLocation>
        <location evidence="2">Cytoplasm</location>
        <location evidence="2">Stress granule</location>
    </subcellularLocation>
    <subcellularLocation>
        <location evidence="1">Nucleus</location>
    </subcellularLocation>
</comment>
<name>A0A6G0ZGV1_APHCR</name>
<sequence>MYAVKTPSKYMTAKTRRGIRHSFDRLDSFRENFKKVNGTEEEELPSPEPKPVFHSNGHRHKALNKCPPSSQDVLSPQHEKLIHYINDSWHSVIEDEESSKSSQKIIYFKPENTAEVLNDFQAFDLDTYWIKRLYNNITKSVP</sequence>
<keyword evidence="4" id="KW-0963">Cytoplasm</keyword>
<evidence type="ECO:0000256" key="1">
    <source>
        <dbReference type="ARBA" id="ARBA00004123"/>
    </source>
</evidence>